<feature type="signal peptide" evidence="2">
    <location>
        <begin position="1"/>
        <end position="20"/>
    </location>
</feature>
<keyword evidence="2" id="KW-0732">Signal</keyword>
<dbReference type="InterPro" id="IPR023346">
    <property type="entry name" value="Lysozyme-like_dom_sf"/>
</dbReference>
<feature type="chain" id="PRO_5046978105" evidence="2">
    <location>
        <begin position="21"/>
        <end position="361"/>
    </location>
</feature>
<dbReference type="PANTHER" id="PTHR37423:SF2">
    <property type="entry name" value="MEMBRANE-BOUND LYTIC MUREIN TRANSGLYCOSYLASE C"/>
    <property type="match status" value="1"/>
</dbReference>
<reference evidence="4 5" key="1">
    <citation type="submission" date="2022-01" db="EMBL/GenBank/DDBJ databases">
        <title>Flavihumibacter sp. nov., isolated from sediment of a river.</title>
        <authorList>
            <person name="Liu H."/>
        </authorList>
    </citation>
    <scope>NUCLEOTIDE SEQUENCE [LARGE SCALE GENOMIC DNA]</scope>
    <source>
        <strain evidence="4 5">RY-1</strain>
    </source>
</reference>
<comment type="similarity">
    <text evidence="1">Belongs to the transglycosylase Slt family.</text>
</comment>
<keyword evidence="5" id="KW-1185">Reference proteome</keyword>
<dbReference type="RefSeq" id="WP_234867061.1">
    <property type="nucleotide sequence ID" value="NZ_JAKEVY010000004.1"/>
</dbReference>
<proteinExistence type="inferred from homology"/>
<dbReference type="CDD" id="cd16894">
    <property type="entry name" value="MltD-like"/>
    <property type="match status" value="1"/>
</dbReference>
<protein>
    <submittedName>
        <fullName evidence="4">Lytic transglycosylase domain-containing protein</fullName>
    </submittedName>
</protein>
<name>A0ABS9BL95_9BACT</name>
<organism evidence="4 5">
    <name type="scientific">Flavihumibacter fluminis</name>
    <dbReference type="NCBI Taxonomy" id="2909236"/>
    <lineage>
        <taxon>Bacteria</taxon>
        <taxon>Pseudomonadati</taxon>
        <taxon>Bacteroidota</taxon>
        <taxon>Chitinophagia</taxon>
        <taxon>Chitinophagales</taxon>
        <taxon>Chitinophagaceae</taxon>
        <taxon>Flavihumibacter</taxon>
    </lineage>
</organism>
<dbReference type="Pfam" id="PF01464">
    <property type="entry name" value="SLT"/>
    <property type="match status" value="1"/>
</dbReference>
<gene>
    <name evidence="4" type="ORF">L0U88_15825</name>
</gene>
<evidence type="ECO:0000313" key="4">
    <source>
        <dbReference type="EMBL" id="MCF1716110.1"/>
    </source>
</evidence>
<evidence type="ECO:0000256" key="1">
    <source>
        <dbReference type="ARBA" id="ARBA00007734"/>
    </source>
</evidence>
<dbReference type="InterPro" id="IPR008258">
    <property type="entry name" value="Transglycosylase_SLT_dom_1"/>
</dbReference>
<dbReference type="Gene3D" id="1.10.530.10">
    <property type="match status" value="1"/>
</dbReference>
<evidence type="ECO:0000256" key="2">
    <source>
        <dbReference type="SAM" id="SignalP"/>
    </source>
</evidence>
<dbReference type="Proteomes" id="UP001200145">
    <property type="component" value="Unassembled WGS sequence"/>
</dbReference>
<evidence type="ECO:0000259" key="3">
    <source>
        <dbReference type="Pfam" id="PF01464"/>
    </source>
</evidence>
<dbReference type="EMBL" id="JAKEVY010000004">
    <property type="protein sequence ID" value="MCF1716110.1"/>
    <property type="molecule type" value="Genomic_DNA"/>
</dbReference>
<comment type="caution">
    <text evidence="4">The sequence shown here is derived from an EMBL/GenBank/DDBJ whole genome shotgun (WGS) entry which is preliminary data.</text>
</comment>
<dbReference type="PANTHER" id="PTHR37423">
    <property type="entry name" value="SOLUBLE LYTIC MUREIN TRANSGLYCOSYLASE-RELATED"/>
    <property type="match status" value="1"/>
</dbReference>
<sequence>MKQFLLAGCLFFGTQTSGFAQNADQPIVPEKNNADTTLIDKSAQPAVASTAVEMETPSTIRNLFEETGTIIGSPKLNPRAVSFVQDYVQSYGKSLHAMKEWALPYFNMIDGIMVQYGLPRELKYLAVIESKLKSNAVSHAGAVGPWQFMRGTAIRLGLKVNKSVDERTNYVKSTHAAAKYLKDLYKIYGDWLLVIAAYNAGPGNVQKAIARSGSRNFWDLQYHLPAETRKHVKKFIGTHYVFEGQGGLTTLTKAETRDHYGDGLYAYIRKLTQEEEASARSQSVAGKYQSVVIAKHILMDITDFNRYNPDFDRVMSTSGNAYEMKLPADKMELFNAHKYSILQESVQLLLSSTAVMSSPGK</sequence>
<accession>A0ABS9BL95</accession>
<evidence type="ECO:0000313" key="5">
    <source>
        <dbReference type="Proteomes" id="UP001200145"/>
    </source>
</evidence>
<dbReference type="SUPFAM" id="SSF53955">
    <property type="entry name" value="Lysozyme-like"/>
    <property type="match status" value="1"/>
</dbReference>
<feature type="domain" description="Transglycosylase SLT" evidence="3">
    <location>
        <begin position="118"/>
        <end position="219"/>
    </location>
</feature>